<evidence type="ECO:0000313" key="1">
    <source>
        <dbReference type="EMBL" id="MDQ9070406.1"/>
    </source>
</evidence>
<reference evidence="1" key="1">
    <citation type="submission" date="2023-08" db="EMBL/GenBank/DDBJ databases">
        <title>Emergence of clinically-relevant ST2 carbapenem-resistant Acinetobacter baumannii strains in hospital sewages in Zhejiang, East of China.</title>
        <authorList>
            <person name="Kaichao C."/>
            <person name="Zhang R."/>
        </authorList>
    </citation>
    <scope>NUCLEOTIDE SEQUENCE</scope>
    <source>
        <strain evidence="1">M-SY-60</strain>
    </source>
</reference>
<organism evidence="1 2">
    <name type="scientific">Acinetobacter gerneri</name>
    <dbReference type="NCBI Taxonomy" id="202952"/>
    <lineage>
        <taxon>Bacteria</taxon>
        <taxon>Pseudomonadati</taxon>
        <taxon>Pseudomonadota</taxon>
        <taxon>Gammaproteobacteria</taxon>
        <taxon>Moraxellales</taxon>
        <taxon>Moraxellaceae</taxon>
        <taxon>Acinetobacter</taxon>
    </lineage>
</organism>
<evidence type="ECO:0000313" key="2">
    <source>
        <dbReference type="Proteomes" id="UP001243195"/>
    </source>
</evidence>
<dbReference type="InterPro" id="IPR046500">
    <property type="entry name" value="DUF6678"/>
</dbReference>
<name>A0AAW8JCD6_9GAMM</name>
<sequence>MYNLQENYRRYKQAVGHPDIPLFKQKINKILQTQQFYSLMNDTKWLKLIHCIHELAFPPAYTVKLLNNAEQESVLIGIPNYIGDWSYFFDEGMPIFFCIEYIKVKAMLSTFRGKLIENEIQDETEALEKILIREHIPFQLNNNVFTIYGYKRAGTIVAK</sequence>
<dbReference type="Pfam" id="PF20383">
    <property type="entry name" value="DUF6678"/>
    <property type="match status" value="1"/>
</dbReference>
<dbReference type="RefSeq" id="WP_277089978.1">
    <property type="nucleotide sequence ID" value="NZ_JAKVJG010000001.1"/>
</dbReference>
<proteinExistence type="predicted"/>
<gene>
    <name evidence="1" type="ORF">RFH51_02890</name>
</gene>
<dbReference type="AlphaFoldDB" id="A0AAW8JCD6"/>
<accession>A0AAW8JCD6</accession>
<comment type="caution">
    <text evidence="1">The sequence shown here is derived from an EMBL/GenBank/DDBJ whole genome shotgun (WGS) entry which is preliminary data.</text>
</comment>
<dbReference type="Proteomes" id="UP001243195">
    <property type="component" value="Unassembled WGS sequence"/>
</dbReference>
<protein>
    <submittedName>
        <fullName evidence="1">Uncharacterized protein</fullName>
    </submittedName>
</protein>
<dbReference type="EMBL" id="JAVIDA010000003">
    <property type="protein sequence ID" value="MDQ9070406.1"/>
    <property type="molecule type" value="Genomic_DNA"/>
</dbReference>